<dbReference type="Gene3D" id="1.10.10.10">
    <property type="entry name" value="Winged helix-like DNA-binding domain superfamily/Winged helix DNA-binding domain"/>
    <property type="match status" value="1"/>
</dbReference>
<reference evidence="2 3" key="1">
    <citation type="submission" date="2018-08" db="EMBL/GenBank/DDBJ databases">
        <title>Streptomyces NEAU-D10 sp. nov., a novel Actinomycete isolated from soil.</title>
        <authorList>
            <person name="Jin L."/>
        </authorList>
    </citation>
    <scope>NUCLEOTIDE SEQUENCE [LARGE SCALE GENOMIC DNA]</scope>
    <source>
        <strain evidence="2 3">NEAU-D10</strain>
    </source>
</reference>
<dbReference type="RefSeq" id="WP_128505768.1">
    <property type="nucleotide sequence ID" value="NZ_QUAC01000073.1"/>
</dbReference>
<comment type="caution">
    <text evidence="2">The sequence shown here is derived from an EMBL/GenBank/DDBJ whole genome shotgun (WGS) entry which is preliminary data.</text>
</comment>
<evidence type="ECO:0000313" key="2">
    <source>
        <dbReference type="EMBL" id="REK90509.1"/>
    </source>
</evidence>
<dbReference type="Pfam" id="PF12840">
    <property type="entry name" value="HTH_20"/>
    <property type="match status" value="1"/>
</dbReference>
<dbReference type="GO" id="GO:0003700">
    <property type="term" value="F:DNA-binding transcription factor activity"/>
    <property type="evidence" value="ECO:0007669"/>
    <property type="project" value="InterPro"/>
</dbReference>
<dbReference type="SUPFAM" id="SSF46785">
    <property type="entry name" value="Winged helix' DNA-binding domain"/>
    <property type="match status" value="1"/>
</dbReference>
<dbReference type="SMART" id="SM00418">
    <property type="entry name" value="HTH_ARSR"/>
    <property type="match status" value="1"/>
</dbReference>
<accession>A0A371Q766</accession>
<sequence>MDTVDLLLHPVRLRIVHTMTGGRTLTTAQLCDLLPDVSKATVYRHVGLLADAGILEVESEQRVRGAVERRYRLNRARSMIDADTAASISLDDHRRGFAVAMAALLAEFNAYLDRGHADPTADLVGYRQHALWLSRDELTEMIGEMRSVIVSRMGNAPSPERTRHLISPILFPAEERPPGATGSQD</sequence>
<keyword evidence="3" id="KW-1185">Reference proteome</keyword>
<dbReference type="OrthoDB" id="5949858at2"/>
<dbReference type="InterPro" id="IPR001845">
    <property type="entry name" value="HTH_ArsR_DNA-bd_dom"/>
</dbReference>
<dbReference type="EMBL" id="QUAC01000073">
    <property type="protein sequence ID" value="REK90509.1"/>
    <property type="molecule type" value="Genomic_DNA"/>
</dbReference>
<proteinExistence type="predicted"/>
<dbReference type="InterPro" id="IPR036390">
    <property type="entry name" value="WH_DNA-bd_sf"/>
</dbReference>
<protein>
    <submittedName>
        <fullName evidence="2">ArsR family transcriptional regulator</fullName>
    </submittedName>
</protein>
<dbReference type="Proteomes" id="UP000262477">
    <property type="component" value="Unassembled WGS sequence"/>
</dbReference>
<feature type="domain" description="HTH arsR-type" evidence="1">
    <location>
        <begin position="2"/>
        <end position="84"/>
    </location>
</feature>
<organism evidence="2 3">
    <name type="scientific">Streptomyces inhibens</name>
    <dbReference type="NCBI Taxonomy" id="2293571"/>
    <lineage>
        <taxon>Bacteria</taxon>
        <taxon>Bacillati</taxon>
        <taxon>Actinomycetota</taxon>
        <taxon>Actinomycetes</taxon>
        <taxon>Kitasatosporales</taxon>
        <taxon>Streptomycetaceae</taxon>
        <taxon>Streptomyces</taxon>
    </lineage>
</organism>
<name>A0A371Q766_STRIH</name>
<gene>
    <name evidence="2" type="ORF">DY245_09905</name>
</gene>
<dbReference type="InterPro" id="IPR011991">
    <property type="entry name" value="ArsR-like_HTH"/>
</dbReference>
<evidence type="ECO:0000259" key="1">
    <source>
        <dbReference type="SMART" id="SM00418"/>
    </source>
</evidence>
<dbReference type="AlphaFoldDB" id="A0A371Q766"/>
<dbReference type="Gene3D" id="6.10.140.2180">
    <property type="match status" value="1"/>
</dbReference>
<evidence type="ECO:0000313" key="3">
    <source>
        <dbReference type="Proteomes" id="UP000262477"/>
    </source>
</evidence>
<dbReference type="InterPro" id="IPR036388">
    <property type="entry name" value="WH-like_DNA-bd_sf"/>
</dbReference>
<dbReference type="CDD" id="cd00090">
    <property type="entry name" value="HTH_ARSR"/>
    <property type="match status" value="1"/>
</dbReference>